<accession>A0A366LRR8</accession>
<comment type="caution">
    <text evidence="2">The sequence shown here is derived from an EMBL/GenBank/DDBJ whole genome shotgun (WGS) entry which is preliminary data.</text>
</comment>
<evidence type="ECO:0000313" key="2">
    <source>
        <dbReference type="EMBL" id="RBQ16621.1"/>
    </source>
</evidence>
<organism evidence="2 3">
    <name type="scientific">Spongiactinospora rosea</name>
    <dbReference type="NCBI Taxonomy" id="2248750"/>
    <lineage>
        <taxon>Bacteria</taxon>
        <taxon>Bacillati</taxon>
        <taxon>Actinomycetota</taxon>
        <taxon>Actinomycetes</taxon>
        <taxon>Streptosporangiales</taxon>
        <taxon>Streptosporangiaceae</taxon>
        <taxon>Spongiactinospora</taxon>
    </lineage>
</organism>
<sequence length="65" mass="6710">MLPAGDRRGTLRDDLAVIGIDDAPPCQTVTRWSSTSRSRPGGSSSARPDTGLRGAGSALFSLHGT</sequence>
<dbReference type="Proteomes" id="UP000253303">
    <property type="component" value="Unassembled WGS sequence"/>
</dbReference>
<reference evidence="2 3" key="1">
    <citation type="submission" date="2018-06" db="EMBL/GenBank/DDBJ databases">
        <title>Sphaerisporangium craniellae sp. nov., isolated from a marine sponge in the South China Sea.</title>
        <authorList>
            <person name="Li L."/>
        </authorList>
    </citation>
    <scope>NUCLEOTIDE SEQUENCE [LARGE SCALE GENOMIC DNA]</scope>
    <source>
        <strain evidence="2 3">LHW63015</strain>
    </source>
</reference>
<evidence type="ECO:0000313" key="3">
    <source>
        <dbReference type="Proteomes" id="UP000253303"/>
    </source>
</evidence>
<name>A0A366LRR8_9ACTN</name>
<proteinExistence type="predicted"/>
<gene>
    <name evidence="2" type="ORF">DP939_28405</name>
</gene>
<dbReference type="EMBL" id="QMEY01000015">
    <property type="protein sequence ID" value="RBQ16621.1"/>
    <property type="molecule type" value="Genomic_DNA"/>
</dbReference>
<dbReference type="AlphaFoldDB" id="A0A366LRR8"/>
<keyword evidence="3" id="KW-1185">Reference proteome</keyword>
<feature type="compositionally biased region" description="Low complexity" evidence="1">
    <location>
        <begin position="30"/>
        <end position="48"/>
    </location>
</feature>
<evidence type="ECO:0000256" key="1">
    <source>
        <dbReference type="SAM" id="MobiDB-lite"/>
    </source>
</evidence>
<protein>
    <submittedName>
        <fullName evidence="2">Uncharacterized protein</fullName>
    </submittedName>
</protein>
<feature type="region of interest" description="Disordered" evidence="1">
    <location>
        <begin position="26"/>
        <end position="65"/>
    </location>
</feature>